<protein>
    <recommendedName>
        <fullName evidence="1">PB1-like domain-containing protein</fullName>
    </recommendedName>
</protein>
<organism evidence="2 3">
    <name type="scientific">Arachis hypogaea</name>
    <name type="common">Peanut</name>
    <dbReference type="NCBI Taxonomy" id="3818"/>
    <lineage>
        <taxon>Eukaryota</taxon>
        <taxon>Viridiplantae</taxon>
        <taxon>Streptophyta</taxon>
        <taxon>Embryophyta</taxon>
        <taxon>Tracheophyta</taxon>
        <taxon>Spermatophyta</taxon>
        <taxon>Magnoliopsida</taxon>
        <taxon>eudicotyledons</taxon>
        <taxon>Gunneridae</taxon>
        <taxon>Pentapetalae</taxon>
        <taxon>rosids</taxon>
        <taxon>fabids</taxon>
        <taxon>Fabales</taxon>
        <taxon>Fabaceae</taxon>
        <taxon>Papilionoideae</taxon>
        <taxon>50 kb inversion clade</taxon>
        <taxon>dalbergioids sensu lato</taxon>
        <taxon>Dalbergieae</taxon>
        <taxon>Pterocarpus clade</taxon>
        <taxon>Arachis</taxon>
    </lineage>
</organism>
<dbReference type="Pfam" id="PF26130">
    <property type="entry name" value="PB1-like"/>
    <property type="match status" value="1"/>
</dbReference>
<dbReference type="Proteomes" id="UP000289738">
    <property type="component" value="Chromosome A08"/>
</dbReference>
<keyword evidence="3" id="KW-1185">Reference proteome</keyword>
<reference evidence="2 3" key="1">
    <citation type="submission" date="2019-01" db="EMBL/GenBank/DDBJ databases">
        <title>Sequencing of cultivated peanut Arachis hypogaea provides insights into genome evolution and oil improvement.</title>
        <authorList>
            <person name="Chen X."/>
        </authorList>
    </citation>
    <scope>NUCLEOTIDE SEQUENCE [LARGE SCALE GENOMIC DNA]</scope>
    <source>
        <strain evidence="3">cv. Fuhuasheng</strain>
        <tissue evidence="2">Leaves</tissue>
    </source>
</reference>
<proteinExistence type="predicted"/>
<gene>
    <name evidence="2" type="ORF">Ahy_A08g037916</name>
</gene>
<dbReference type="InterPro" id="IPR058594">
    <property type="entry name" value="PB1-like_dom_pln"/>
</dbReference>
<dbReference type="AlphaFoldDB" id="A0A445BSA7"/>
<sequence length="178" mass="19944">MPESQIQPPVCPTPNSILPISSSLTSIQHFNHRLVPPPSRQGSLPFSPSRSNHCKLPLLPSRSHPRKCQSLRRAAKPPSSLALLVTWFKGAPPLLLVLVVSLLHVLLKASSSFQFFSSTTIERWMILFGGSFIIERDGSVNYNSGQISELPKIDIDTLDVFFIRDYYKKIGYDNMTHC</sequence>
<evidence type="ECO:0000313" key="3">
    <source>
        <dbReference type="Proteomes" id="UP000289738"/>
    </source>
</evidence>
<name>A0A445BSA7_ARAHY</name>
<dbReference type="EMBL" id="SDMP01000008">
    <property type="protein sequence ID" value="RYR41518.1"/>
    <property type="molecule type" value="Genomic_DNA"/>
</dbReference>
<comment type="caution">
    <text evidence="2">The sequence shown here is derived from an EMBL/GenBank/DDBJ whole genome shotgun (WGS) entry which is preliminary data.</text>
</comment>
<feature type="domain" description="PB1-like" evidence="1">
    <location>
        <begin position="125"/>
        <end position="178"/>
    </location>
</feature>
<accession>A0A445BSA7</accession>
<evidence type="ECO:0000313" key="2">
    <source>
        <dbReference type="EMBL" id="RYR41518.1"/>
    </source>
</evidence>
<evidence type="ECO:0000259" key="1">
    <source>
        <dbReference type="Pfam" id="PF26130"/>
    </source>
</evidence>